<keyword evidence="3" id="KW-1185">Reference proteome</keyword>
<dbReference type="Proteomes" id="UP001314170">
    <property type="component" value="Unassembled WGS sequence"/>
</dbReference>
<sequence length="132" mass="14605">MFDRTHFSYWNLSLPKRKCRYDIGEEVYKIDCTAHFIEYDVLTNYPSTGSAVLLPLMLQAGTNNIVAVEVLVYRGAPKGSFMQAKIGRVMNGMILLLNSNVLIINSAKAGTTGGKMGEIQPRSLSNTNLTTQ</sequence>
<dbReference type="AlphaFoldDB" id="A0AAV1QZ97"/>
<feature type="compositionally biased region" description="Polar residues" evidence="1">
    <location>
        <begin position="122"/>
        <end position="132"/>
    </location>
</feature>
<dbReference type="PANTHER" id="PTHR32208:SF62">
    <property type="entry name" value="OXIDASE, PUTATIVE, EXPRESSED-RELATED"/>
    <property type="match status" value="1"/>
</dbReference>
<comment type="caution">
    <text evidence="2">The sequence shown here is derived from an EMBL/GenBank/DDBJ whole genome shotgun (WGS) entry which is preliminary data.</text>
</comment>
<dbReference type="EMBL" id="CAWUPB010000851">
    <property type="protein sequence ID" value="CAK7326120.1"/>
    <property type="molecule type" value="Genomic_DNA"/>
</dbReference>
<dbReference type="PANTHER" id="PTHR32208">
    <property type="entry name" value="SECRETED PROTEIN-RELATED"/>
    <property type="match status" value="1"/>
</dbReference>
<reference evidence="2 3" key="1">
    <citation type="submission" date="2024-01" db="EMBL/GenBank/DDBJ databases">
        <authorList>
            <person name="Waweru B."/>
        </authorList>
    </citation>
    <scope>NUCLEOTIDE SEQUENCE [LARGE SCALE GENOMIC DNA]</scope>
</reference>
<protein>
    <submittedName>
        <fullName evidence="2">Uncharacterized protein</fullName>
    </submittedName>
</protein>
<gene>
    <name evidence="2" type="ORF">DCAF_LOCUS3816</name>
</gene>
<evidence type="ECO:0000313" key="2">
    <source>
        <dbReference type="EMBL" id="CAK7326120.1"/>
    </source>
</evidence>
<name>A0AAV1QZ97_9ROSI</name>
<feature type="region of interest" description="Disordered" evidence="1">
    <location>
        <begin position="110"/>
        <end position="132"/>
    </location>
</feature>
<evidence type="ECO:0000256" key="1">
    <source>
        <dbReference type="SAM" id="MobiDB-lite"/>
    </source>
</evidence>
<evidence type="ECO:0000313" key="3">
    <source>
        <dbReference type="Proteomes" id="UP001314170"/>
    </source>
</evidence>
<accession>A0AAV1QZ97</accession>
<proteinExistence type="predicted"/>
<organism evidence="2 3">
    <name type="scientific">Dovyalis caffra</name>
    <dbReference type="NCBI Taxonomy" id="77055"/>
    <lineage>
        <taxon>Eukaryota</taxon>
        <taxon>Viridiplantae</taxon>
        <taxon>Streptophyta</taxon>
        <taxon>Embryophyta</taxon>
        <taxon>Tracheophyta</taxon>
        <taxon>Spermatophyta</taxon>
        <taxon>Magnoliopsida</taxon>
        <taxon>eudicotyledons</taxon>
        <taxon>Gunneridae</taxon>
        <taxon>Pentapetalae</taxon>
        <taxon>rosids</taxon>
        <taxon>fabids</taxon>
        <taxon>Malpighiales</taxon>
        <taxon>Salicaceae</taxon>
        <taxon>Flacourtieae</taxon>
        <taxon>Dovyalis</taxon>
    </lineage>
</organism>